<reference evidence="1" key="1">
    <citation type="submission" date="2019-08" db="EMBL/GenBank/DDBJ databases">
        <authorList>
            <person name="Kucharzyk K."/>
            <person name="Murdoch R.W."/>
            <person name="Higgins S."/>
            <person name="Loffler F."/>
        </authorList>
    </citation>
    <scope>NUCLEOTIDE SEQUENCE</scope>
</reference>
<dbReference type="EMBL" id="VSSQ01034371">
    <property type="protein sequence ID" value="MPM86285.1"/>
    <property type="molecule type" value="Genomic_DNA"/>
</dbReference>
<sequence length="156" mass="18023">MVFHLRLTPCGIVGQRPGAGHRHAIGAQRLRKVMRRPLRRKPNLQHRVVHIRHVAKRRAVLCKMRRRNDGSRRHKPAAAANHILRGDVPILRIRCQRANPVFLRVDQICRADAERALRVRFHVGNLLLQFERICPVVVPFADGNVFAPCQRKDVVF</sequence>
<comment type="caution">
    <text evidence="1">The sequence shown here is derived from an EMBL/GenBank/DDBJ whole genome shotgun (WGS) entry which is preliminary data.</text>
</comment>
<gene>
    <name evidence="1" type="ORF">SDC9_133374</name>
</gene>
<dbReference type="AlphaFoldDB" id="A0A645DAM3"/>
<proteinExistence type="predicted"/>
<protein>
    <submittedName>
        <fullName evidence="1">Uncharacterized protein</fullName>
    </submittedName>
</protein>
<organism evidence="1">
    <name type="scientific">bioreactor metagenome</name>
    <dbReference type="NCBI Taxonomy" id="1076179"/>
    <lineage>
        <taxon>unclassified sequences</taxon>
        <taxon>metagenomes</taxon>
        <taxon>ecological metagenomes</taxon>
    </lineage>
</organism>
<accession>A0A645DAM3</accession>
<evidence type="ECO:0000313" key="1">
    <source>
        <dbReference type="EMBL" id="MPM86285.1"/>
    </source>
</evidence>
<name>A0A645DAM3_9ZZZZ</name>